<organism evidence="2 3">
    <name type="scientific">Thermoanaerobacter kivui</name>
    <name type="common">Acetogenium kivui</name>
    <dbReference type="NCBI Taxonomy" id="2325"/>
    <lineage>
        <taxon>Bacteria</taxon>
        <taxon>Bacillati</taxon>
        <taxon>Bacillota</taxon>
        <taxon>Clostridia</taxon>
        <taxon>Thermoanaerobacterales</taxon>
        <taxon>Thermoanaerobacteraceae</taxon>
        <taxon>Thermoanaerobacter</taxon>
    </lineage>
</organism>
<evidence type="ECO:0000313" key="2">
    <source>
        <dbReference type="EMBL" id="AIS51574.1"/>
    </source>
</evidence>
<protein>
    <submittedName>
        <fullName evidence="2">Uncharacterized protein</fullName>
    </submittedName>
</protein>
<dbReference type="KEGG" id="tki:TKV_c03700"/>
<keyword evidence="1" id="KW-1133">Transmembrane helix</keyword>
<keyword evidence="1" id="KW-0472">Membrane</keyword>
<accession>A0A097AP10</accession>
<feature type="transmembrane region" description="Helical" evidence="1">
    <location>
        <begin position="12"/>
        <end position="32"/>
    </location>
</feature>
<sequence length="44" mass="5452">MRKRVVEYLFKWDCIFPVITFIINVSHTNIYLRVYLFREMLLGI</sequence>
<keyword evidence="3" id="KW-1185">Reference proteome</keyword>
<keyword evidence="1" id="KW-0812">Transmembrane</keyword>
<evidence type="ECO:0000313" key="3">
    <source>
        <dbReference type="Proteomes" id="UP000029669"/>
    </source>
</evidence>
<reference evidence="3" key="1">
    <citation type="journal article" date="2015" name="Genome Announc.">
        <title>Whole-Genome Sequences of 80 Environmental and Clinical Isolates of Burkholderia pseudomallei.</title>
        <authorList>
            <person name="Johnson S.L."/>
            <person name="Baker A.L."/>
            <person name="Chain P.S."/>
            <person name="Currie B.J."/>
            <person name="Daligault H.E."/>
            <person name="Davenport K.W."/>
            <person name="Davis C.B."/>
            <person name="Inglis T.J."/>
            <person name="Kaestli M."/>
            <person name="Koren S."/>
            <person name="Mayo M."/>
            <person name="Merritt A.J."/>
            <person name="Price E.P."/>
            <person name="Sarovich D.S."/>
            <person name="Warner J."/>
            <person name="Rosovitz M.J."/>
        </authorList>
    </citation>
    <scope>NUCLEOTIDE SEQUENCE [LARGE SCALE GENOMIC DNA]</scope>
    <source>
        <strain evidence="3">DSM 2030</strain>
    </source>
</reference>
<name>A0A097AP10_THEKI</name>
<dbReference type="HOGENOM" id="CLU_3223216_0_0_9"/>
<gene>
    <name evidence="2" type="ORF">TKV_c03700</name>
</gene>
<dbReference type="EMBL" id="CP009170">
    <property type="protein sequence ID" value="AIS51574.1"/>
    <property type="molecule type" value="Genomic_DNA"/>
</dbReference>
<dbReference type="AlphaFoldDB" id="A0A097AP10"/>
<dbReference type="Proteomes" id="UP000029669">
    <property type="component" value="Chromosome"/>
</dbReference>
<evidence type="ECO:0000256" key="1">
    <source>
        <dbReference type="SAM" id="Phobius"/>
    </source>
</evidence>
<proteinExistence type="predicted"/>